<keyword evidence="6" id="KW-1185">Reference proteome</keyword>
<proteinExistence type="inferred from homology"/>
<sequence>MSTARQSRIVVFSDVDETLIACKSLLDFLDFYRLGRYGPAGAAEAATVRAGLTVRAAGGERRESLNRTYFRSWRGEAEREVTAWGRRWFAERSQEPGGFFLPGTLAALRGHVADGAMLVLVSASFPALLAPIAEAVGASEVACTRPVVRGGRFTGELLGPPMAGTAKWNAVRTVLARHPEVAAADCYGYGDHVSDLPMLAEVGHPVVVGRSPELTRLLPGAGRLPGP</sequence>
<dbReference type="NCBIfam" id="TIGR01488">
    <property type="entry name" value="HAD-SF-IB"/>
    <property type="match status" value="1"/>
</dbReference>
<dbReference type="Pfam" id="PF12710">
    <property type="entry name" value="HAD"/>
    <property type="match status" value="1"/>
</dbReference>
<keyword evidence="2" id="KW-0479">Metal-binding</keyword>
<evidence type="ECO:0000256" key="3">
    <source>
        <dbReference type="ARBA" id="ARBA00022801"/>
    </source>
</evidence>
<dbReference type="NCBIfam" id="TIGR01490">
    <property type="entry name" value="HAD-SF-IB-hyp1"/>
    <property type="match status" value="1"/>
</dbReference>
<evidence type="ECO:0000313" key="6">
    <source>
        <dbReference type="Proteomes" id="UP001333996"/>
    </source>
</evidence>
<dbReference type="Proteomes" id="UP001333996">
    <property type="component" value="Unassembled WGS sequence"/>
</dbReference>
<dbReference type="EMBL" id="JAYWVC010000065">
    <property type="protein sequence ID" value="MED7824215.1"/>
    <property type="molecule type" value="Genomic_DNA"/>
</dbReference>
<reference evidence="5" key="1">
    <citation type="submission" date="2024-01" db="EMBL/GenBank/DDBJ databases">
        <title>First draft genome sequence data of TA4-1, the type strain of Gram-positive actinobacterium Streptomyces chiangmaiensis.</title>
        <authorList>
            <person name="Yasawong M."/>
            <person name="Nantapong N."/>
        </authorList>
    </citation>
    <scope>NUCLEOTIDE SEQUENCE</scope>
    <source>
        <strain evidence="5">TA4-1</strain>
    </source>
</reference>
<evidence type="ECO:0000256" key="4">
    <source>
        <dbReference type="ARBA" id="ARBA00022842"/>
    </source>
</evidence>
<protein>
    <submittedName>
        <fullName evidence="5">HAD-IB family hydrolase</fullName>
    </submittedName>
</protein>
<dbReference type="InterPro" id="IPR036412">
    <property type="entry name" value="HAD-like_sf"/>
</dbReference>
<evidence type="ECO:0000256" key="2">
    <source>
        <dbReference type="ARBA" id="ARBA00022723"/>
    </source>
</evidence>
<dbReference type="PANTHER" id="PTHR43344">
    <property type="entry name" value="PHOSPHOSERINE PHOSPHATASE"/>
    <property type="match status" value="1"/>
</dbReference>
<comment type="similarity">
    <text evidence="1">Belongs to the HAD-like hydrolase superfamily. SerB family.</text>
</comment>
<keyword evidence="4" id="KW-0460">Magnesium</keyword>
<dbReference type="InterPro" id="IPR050582">
    <property type="entry name" value="HAD-like_SerB"/>
</dbReference>
<dbReference type="SUPFAM" id="SSF56784">
    <property type="entry name" value="HAD-like"/>
    <property type="match status" value="1"/>
</dbReference>
<organism evidence="5 6">
    <name type="scientific">Streptomyces chiangmaiensis</name>
    <dbReference type="NCBI Taxonomy" id="766497"/>
    <lineage>
        <taxon>Bacteria</taxon>
        <taxon>Bacillati</taxon>
        <taxon>Actinomycetota</taxon>
        <taxon>Actinomycetes</taxon>
        <taxon>Kitasatosporales</taxon>
        <taxon>Streptomycetaceae</taxon>
        <taxon>Streptomyces</taxon>
    </lineage>
</organism>
<keyword evidence="3 5" id="KW-0378">Hydrolase</keyword>
<dbReference type="PANTHER" id="PTHR43344:SF13">
    <property type="entry name" value="PHOSPHATASE RV3661-RELATED"/>
    <property type="match status" value="1"/>
</dbReference>
<name>A0ABU7FJX0_9ACTN</name>
<dbReference type="GO" id="GO:0016787">
    <property type="term" value="F:hydrolase activity"/>
    <property type="evidence" value="ECO:0007669"/>
    <property type="project" value="UniProtKB-KW"/>
</dbReference>
<gene>
    <name evidence="5" type="ORF">VXC91_20080</name>
</gene>
<dbReference type="RefSeq" id="WP_329508664.1">
    <property type="nucleotide sequence ID" value="NZ_BAAAYZ010000290.1"/>
</dbReference>
<dbReference type="Gene3D" id="1.20.1440.100">
    <property type="entry name" value="SG protein - dephosphorylation function"/>
    <property type="match status" value="1"/>
</dbReference>
<evidence type="ECO:0000256" key="1">
    <source>
        <dbReference type="ARBA" id="ARBA00009184"/>
    </source>
</evidence>
<dbReference type="InterPro" id="IPR006385">
    <property type="entry name" value="HAD_hydro_SerB1"/>
</dbReference>
<dbReference type="Gene3D" id="3.40.50.1000">
    <property type="entry name" value="HAD superfamily/HAD-like"/>
    <property type="match status" value="1"/>
</dbReference>
<evidence type="ECO:0000313" key="5">
    <source>
        <dbReference type="EMBL" id="MED7824215.1"/>
    </source>
</evidence>
<accession>A0ABU7FJX0</accession>
<comment type="caution">
    <text evidence="5">The sequence shown here is derived from an EMBL/GenBank/DDBJ whole genome shotgun (WGS) entry which is preliminary data.</text>
</comment>
<dbReference type="InterPro" id="IPR023214">
    <property type="entry name" value="HAD_sf"/>
</dbReference>